<dbReference type="PANTHER" id="PTHR13847:SF213">
    <property type="entry name" value="DEPENDENT OXIDOREDUCTASE, PUTATIVE-RELATED"/>
    <property type="match status" value="1"/>
</dbReference>
<evidence type="ECO:0000259" key="1">
    <source>
        <dbReference type="Pfam" id="PF01266"/>
    </source>
</evidence>
<sequence length="522" mass="57884">MGALVSTAKLFFYATLQLRKTFEVLKKRIETSPGLPVHNPTLPLWTVPAAQIPQEDHGELPEYADVVIVGSGITGTSFAYNALTSPGLKVVMLEARAVCSGATGRNGGHINPPLYHDYMDLKEKHGEHVAKVMVAFRRSHITEMQRIASEEAIQKQSQVRETEHLDVYTCPTVFAEAVQNLAKWKAEMPLESSSFVVHEREKAIKKYHLSDDVVGCISNTGGAMHPYRFVTSLLSILLDRHPNNFRIFAHTPCTAVTTDASSSSYVVHTSRGTLRAKHVVHATNGWTAHLVRPLLTKIAPARGNMSAQRPGTALHRSTLSGFRSFVFYREGVGYDYLTQLPSGEHELMFGGGWATACDANGLPEIGIADDSVVNHVNQSYLAGALPRYFGTRNWGRDASPAPEEGEIWGEERTKAEWSGILGISADMLPWVGRLPEKVSGRAQPKTLREREKSVRTAAPGEWVAAGYTGEGMVHAWMSGKALAYMVLDRDEETREWFPDVLRVTEKRWKEAKIEDLFARFMS</sequence>
<reference evidence="2" key="1">
    <citation type="submission" date="2019-01" db="EMBL/GenBank/DDBJ databases">
        <title>Draft genome sequences of three monokaryotic isolates of the white-rot basidiomycete fungus Dichomitus squalens.</title>
        <authorList>
            <consortium name="DOE Joint Genome Institute"/>
            <person name="Lopez S.C."/>
            <person name="Andreopoulos B."/>
            <person name="Pangilinan J."/>
            <person name="Lipzen A."/>
            <person name="Riley R."/>
            <person name="Ahrendt S."/>
            <person name="Ng V."/>
            <person name="Barry K."/>
            <person name="Daum C."/>
            <person name="Grigoriev I.V."/>
            <person name="Hilden K.S."/>
            <person name="Makela M.R."/>
            <person name="de Vries R.P."/>
        </authorList>
    </citation>
    <scope>NUCLEOTIDE SEQUENCE [LARGE SCALE GENOMIC DNA]</scope>
    <source>
        <strain evidence="2">OM18370.1</strain>
    </source>
</reference>
<dbReference type="SUPFAM" id="SSF51905">
    <property type="entry name" value="FAD/NAD(P)-binding domain"/>
    <property type="match status" value="1"/>
</dbReference>
<dbReference type="InterPro" id="IPR006076">
    <property type="entry name" value="FAD-dep_OxRdtase"/>
</dbReference>
<feature type="domain" description="FAD dependent oxidoreductase" evidence="1">
    <location>
        <begin position="65"/>
        <end position="485"/>
    </location>
</feature>
<proteinExistence type="predicted"/>
<dbReference type="InterPro" id="IPR036188">
    <property type="entry name" value="FAD/NAD-bd_sf"/>
</dbReference>
<gene>
    <name evidence="2" type="ORF">BD311DRAFT_753773</name>
</gene>
<dbReference type="GO" id="GO:0005737">
    <property type="term" value="C:cytoplasm"/>
    <property type="evidence" value="ECO:0007669"/>
    <property type="project" value="TreeGrafter"/>
</dbReference>
<accession>A0A4Q9MTV7</accession>
<evidence type="ECO:0000313" key="2">
    <source>
        <dbReference type="EMBL" id="TBU30777.1"/>
    </source>
</evidence>
<protein>
    <submittedName>
        <fullName evidence="2">FAD dependent oxidoreductase</fullName>
    </submittedName>
</protein>
<organism evidence="2">
    <name type="scientific">Dichomitus squalens</name>
    <dbReference type="NCBI Taxonomy" id="114155"/>
    <lineage>
        <taxon>Eukaryota</taxon>
        <taxon>Fungi</taxon>
        <taxon>Dikarya</taxon>
        <taxon>Basidiomycota</taxon>
        <taxon>Agaricomycotina</taxon>
        <taxon>Agaricomycetes</taxon>
        <taxon>Polyporales</taxon>
        <taxon>Polyporaceae</taxon>
        <taxon>Dichomitus</taxon>
    </lineage>
</organism>
<dbReference type="Gene3D" id="3.30.9.10">
    <property type="entry name" value="D-Amino Acid Oxidase, subunit A, domain 2"/>
    <property type="match status" value="1"/>
</dbReference>
<dbReference type="Pfam" id="PF01266">
    <property type="entry name" value="DAO"/>
    <property type="match status" value="1"/>
</dbReference>
<dbReference type="PANTHER" id="PTHR13847">
    <property type="entry name" value="SARCOSINE DEHYDROGENASE-RELATED"/>
    <property type="match status" value="1"/>
</dbReference>
<dbReference type="EMBL" id="ML143403">
    <property type="protein sequence ID" value="TBU30777.1"/>
    <property type="molecule type" value="Genomic_DNA"/>
</dbReference>
<dbReference type="OrthoDB" id="429143at2759"/>
<dbReference type="Proteomes" id="UP000292957">
    <property type="component" value="Unassembled WGS sequence"/>
</dbReference>
<name>A0A4Q9MTV7_9APHY</name>
<dbReference type="Gene3D" id="3.50.50.60">
    <property type="entry name" value="FAD/NAD(P)-binding domain"/>
    <property type="match status" value="1"/>
</dbReference>
<dbReference type="AlphaFoldDB" id="A0A4Q9MTV7"/>